<evidence type="ECO:0000256" key="6">
    <source>
        <dbReference type="ARBA" id="ARBA00023170"/>
    </source>
</evidence>
<feature type="compositionally biased region" description="Basic and acidic residues" evidence="11">
    <location>
        <begin position="166"/>
        <end position="177"/>
    </location>
</feature>
<keyword evidence="5" id="KW-1015">Disulfide bond</keyword>
<dbReference type="Gene3D" id="2.60.40.10">
    <property type="entry name" value="Immunoglobulins"/>
    <property type="match status" value="2"/>
</dbReference>
<evidence type="ECO:0000256" key="11">
    <source>
        <dbReference type="SAM" id="MobiDB-lite"/>
    </source>
</evidence>
<proteinExistence type="predicted"/>
<keyword evidence="6" id="KW-0675">Receptor</keyword>
<comment type="subcellular location">
    <subcellularLocation>
        <location evidence="9">Basolateral cell membrane</location>
        <topology evidence="9">Single-pass type I membrane protein</topology>
    </subcellularLocation>
    <subcellularLocation>
        <location evidence="1">Endoplasmic reticulum membrane</location>
        <topology evidence="1">Single-pass type I membrane protein</topology>
    </subcellularLocation>
</comment>
<accession>A0ABR0YBX1</accession>
<gene>
    <name evidence="13" type="ORF">HHUSO_G31583</name>
</gene>
<name>A0ABR0YBX1_HUSHU</name>
<dbReference type="SUPFAM" id="SSF48726">
    <property type="entry name" value="Immunoglobulin"/>
    <property type="match status" value="2"/>
</dbReference>
<feature type="domain" description="Ig-like" evidence="12">
    <location>
        <begin position="300"/>
        <end position="403"/>
    </location>
</feature>
<evidence type="ECO:0000313" key="14">
    <source>
        <dbReference type="Proteomes" id="UP001369086"/>
    </source>
</evidence>
<feature type="region of interest" description="Disordered" evidence="11">
    <location>
        <begin position="164"/>
        <end position="192"/>
    </location>
</feature>
<dbReference type="SMART" id="SM00409">
    <property type="entry name" value="IG"/>
    <property type="match status" value="2"/>
</dbReference>
<keyword evidence="4" id="KW-0472">Membrane</keyword>
<dbReference type="PANTHER" id="PTHR10075:SF107">
    <property type="entry name" value="BASIGIN"/>
    <property type="match status" value="1"/>
</dbReference>
<dbReference type="EMBL" id="JAHFZB010000037">
    <property type="protein sequence ID" value="KAK6469998.1"/>
    <property type="molecule type" value="Genomic_DNA"/>
</dbReference>
<dbReference type="PANTHER" id="PTHR10075">
    <property type="entry name" value="BASIGIN RELATED"/>
    <property type="match status" value="1"/>
</dbReference>
<dbReference type="PROSITE" id="PS50835">
    <property type="entry name" value="IG_LIKE"/>
    <property type="match status" value="2"/>
</dbReference>
<dbReference type="InterPro" id="IPR036179">
    <property type="entry name" value="Ig-like_dom_sf"/>
</dbReference>
<reference evidence="13 14" key="1">
    <citation type="submission" date="2021-05" db="EMBL/GenBank/DDBJ databases">
        <authorList>
            <person name="Zahm M."/>
            <person name="Klopp C."/>
            <person name="Cabau C."/>
            <person name="Kuhl H."/>
            <person name="Suciu R."/>
            <person name="Ciorpac M."/>
            <person name="Holostenco D."/>
            <person name="Gessner J."/>
            <person name="Wuertz S."/>
            <person name="Hohne C."/>
            <person name="Stock M."/>
            <person name="Gislard M."/>
            <person name="Lluch J."/>
            <person name="Milhes M."/>
            <person name="Lampietro C."/>
            <person name="Lopez Roques C."/>
            <person name="Donnadieu C."/>
            <person name="Du K."/>
            <person name="Schartl M."/>
            <person name="Guiguen Y."/>
        </authorList>
    </citation>
    <scope>NUCLEOTIDE SEQUENCE [LARGE SCALE GENOMIC DNA]</scope>
    <source>
        <strain evidence="13">Hh-F2</strain>
        <tissue evidence="13">Blood</tissue>
    </source>
</reference>
<evidence type="ECO:0000256" key="2">
    <source>
        <dbReference type="ARBA" id="ARBA00022475"/>
    </source>
</evidence>
<dbReference type="InterPro" id="IPR007110">
    <property type="entry name" value="Ig-like_dom"/>
</dbReference>
<evidence type="ECO:0000256" key="10">
    <source>
        <dbReference type="ARBA" id="ARBA00023876"/>
    </source>
</evidence>
<feature type="domain" description="Ig-like" evidence="12">
    <location>
        <begin position="205"/>
        <end position="295"/>
    </location>
</feature>
<evidence type="ECO:0000256" key="5">
    <source>
        <dbReference type="ARBA" id="ARBA00023157"/>
    </source>
</evidence>
<dbReference type="Proteomes" id="UP001369086">
    <property type="component" value="Unassembled WGS sequence"/>
</dbReference>
<dbReference type="InterPro" id="IPR003599">
    <property type="entry name" value="Ig_sub"/>
</dbReference>
<comment type="caution">
    <text evidence="13">The sequence shown here is derived from an EMBL/GenBank/DDBJ whole genome shotgun (WGS) entry which is preliminary data.</text>
</comment>
<evidence type="ECO:0000256" key="4">
    <source>
        <dbReference type="ARBA" id="ARBA00023136"/>
    </source>
</evidence>
<organism evidence="13 14">
    <name type="scientific">Huso huso</name>
    <name type="common">Beluga</name>
    <name type="synonym">Acipenser huso</name>
    <dbReference type="NCBI Taxonomy" id="61971"/>
    <lineage>
        <taxon>Eukaryota</taxon>
        <taxon>Metazoa</taxon>
        <taxon>Chordata</taxon>
        <taxon>Craniata</taxon>
        <taxon>Vertebrata</taxon>
        <taxon>Euteleostomi</taxon>
        <taxon>Actinopterygii</taxon>
        <taxon>Chondrostei</taxon>
        <taxon>Acipenseriformes</taxon>
        <taxon>Acipenseridae</taxon>
        <taxon>Huso</taxon>
    </lineage>
</organism>
<keyword evidence="7" id="KW-0325">Glycoprotein</keyword>
<keyword evidence="3" id="KW-0256">Endoplasmic reticulum</keyword>
<keyword evidence="14" id="KW-1185">Reference proteome</keyword>
<evidence type="ECO:0000256" key="8">
    <source>
        <dbReference type="ARBA" id="ARBA00023319"/>
    </source>
</evidence>
<sequence length="441" mass="48924">MADRVRTEAISCLFTAEALMRLPASSVPVCFEGDTLVQLPKPADNDAENQQEPDYAVVMEPKISENENQENKDSDYALIQEPKVAEQNCPANIDSDYAVVDLNTDEKKAPDSKDSDYSLAQAPKVAVQVFDSSNYYAVVQKPKANEKKTPTPKDSDYSLIQELEVSEQKSEDSKDSDYAVVQKPKVDKQKALDNKDSDYSLVQAPKDAEQMSFTLSDPFISKVSKGMSATLHCDPSLPAGSQAQWTWRGVSGDKRVIVTRQEDGREDQQNRFQIDDRFNIHIERVQPEDLGTYECGGRETSLIVLQDPSSLTVSEGESVTLYCGDSADLAGAGSVKWKQVNGGTDHPILYKDPAGNIVKSVFDPDKLYQLRPDSSLYIRKVKSADAGRYECNGIHVADLKVLTGEWFVFVLLSRFTKIVNQPQVSTDLITPLALQIITNLY</sequence>
<evidence type="ECO:0000313" key="13">
    <source>
        <dbReference type="EMBL" id="KAK6469998.1"/>
    </source>
</evidence>
<protein>
    <recommendedName>
        <fullName evidence="10">Basigin</fullName>
    </recommendedName>
</protein>
<dbReference type="Pfam" id="PF07686">
    <property type="entry name" value="V-set"/>
    <property type="match status" value="2"/>
</dbReference>
<evidence type="ECO:0000259" key="12">
    <source>
        <dbReference type="PROSITE" id="PS50835"/>
    </source>
</evidence>
<evidence type="ECO:0000256" key="3">
    <source>
        <dbReference type="ARBA" id="ARBA00022824"/>
    </source>
</evidence>
<evidence type="ECO:0000256" key="1">
    <source>
        <dbReference type="ARBA" id="ARBA00004115"/>
    </source>
</evidence>
<dbReference type="InterPro" id="IPR013106">
    <property type="entry name" value="Ig_V-set"/>
</dbReference>
<keyword evidence="2" id="KW-1003">Cell membrane</keyword>
<evidence type="ECO:0000256" key="7">
    <source>
        <dbReference type="ARBA" id="ARBA00023180"/>
    </source>
</evidence>
<keyword evidence="8" id="KW-0393">Immunoglobulin domain</keyword>
<evidence type="ECO:0000256" key="9">
    <source>
        <dbReference type="ARBA" id="ARBA00023768"/>
    </source>
</evidence>
<dbReference type="InterPro" id="IPR013783">
    <property type="entry name" value="Ig-like_fold"/>
</dbReference>